<evidence type="ECO:0000313" key="9">
    <source>
        <dbReference type="EMBL" id="CAD8921409.1"/>
    </source>
</evidence>
<evidence type="ECO:0000256" key="7">
    <source>
        <dbReference type="SAM" id="MobiDB-lite"/>
    </source>
</evidence>
<evidence type="ECO:0000256" key="2">
    <source>
        <dbReference type="ARBA" id="ARBA00008789"/>
    </source>
</evidence>
<dbReference type="InterPro" id="IPR050895">
    <property type="entry name" value="XK-related_scramblase"/>
</dbReference>
<feature type="compositionally biased region" description="Low complexity" evidence="7">
    <location>
        <begin position="51"/>
        <end position="97"/>
    </location>
</feature>
<feature type="compositionally biased region" description="Basic and acidic residues" evidence="7">
    <location>
        <begin position="1018"/>
        <end position="1031"/>
    </location>
</feature>
<dbReference type="SMART" id="SM00368">
    <property type="entry name" value="LRR_RI"/>
    <property type="match status" value="2"/>
</dbReference>
<feature type="compositionally biased region" description="Low complexity" evidence="7">
    <location>
        <begin position="874"/>
        <end position="885"/>
    </location>
</feature>
<feature type="compositionally biased region" description="Low complexity" evidence="7">
    <location>
        <begin position="1"/>
        <end position="31"/>
    </location>
</feature>
<reference evidence="9" key="1">
    <citation type="submission" date="2021-01" db="EMBL/GenBank/DDBJ databases">
        <authorList>
            <person name="Corre E."/>
            <person name="Pelletier E."/>
            <person name="Niang G."/>
            <person name="Scheremetjew M."/>
            <person name="Finn R."/>
            <person name="Kale V."/>
            <person name="Holt S."/>
            <person name="Cochrane G."/>
            <person name="Meng A."/>
            <person name="Brown T."/>
            <person name="Cohen L."/>
        </authorList>
    </citation>
    <scope>NUCLEOTIDE SEQUENCE</scope>
    <source>
        <strain evidence="9">Ms1</strain>
    </source>
</reference>
<dbReference type="InterPro" id="IPR018629">
    <property type="entry name" value="XK-rel"/>
</dbReference>
<protein>
    <submittedName>
        <fullName evidence="9">Uncharacterized protein</fullName>
    </submittedName>
</protein>
<keyword evidence="3" id="KW-1003">Cell membrane</keyword>
<evidence type="ECO:0000256" key="6">
    <source>
        <dbReference type="ARBA" id="ARBA00023136"/>
    </source>
</evidence>
<comment type="similarity">
    <text evidence="2">Belongs to the XK family.</text>
</comment>
<keyword evidence="4 8" id="KW-0812">Transmembrane</keyword>
<feature type="transmembrane region" description="Helical" evidence="8">
    <location>
        <begin position="500"/>
        <end position="529"/>
    </location>
</feature>
<dbReference type="EMBL" id="HBFS01021838">
    <property type="protein sequence ID" value="CAD8921409.1"/>
    <property type="molecule type" value="Transcribed_RNA"/>
</dbReference>
<feature type="compositionally biased region" description="Basic residues" evidence="7">
    <location>
        <begin position="36"/>
        <end position="50"/>
    </location>
</feature>
<keyword evidence="6 8" id="KW-0472">Membrane</keyword>
<feature type="compositionally biased region" description="Basic and acidic residues" evidence="7">
    <location>
        <begin position="1122"/>
        <end position="1136"/>
    </location>
</feature>
<feature type="compositionally biased region" description="Basic residues" evidence="7">
    <location>
        <begin position="886"/>
        <end position="903"/>
    </location>
</feature>
<feature type="transmembrane region" description="Helical" evidence="8">
    <location>
        <begin position="562"/>
        <end position="581"/>
    </location>
</feature>
<feature type="region of interest" description="Disordered" evidence="7">
    <location>
        <begin position="976"/>
        <end position="1136"/>
    </location>
</feature>
<dbReference type="Pfam" id="PF09815">
    <property type="entry name" value="XK-related"/>
    <property type="match status" value="1"/>
</dbReference>
<dbReference type="InterPro" id="IPR032675">
    <property type="entry name" value="LRR_dom_sf"/>
</dbReference>
<dbReference type="GO" id="GO:0005886">
    <property type="term" value="C:plasma membrane"/>
    <property type="evidence" value="ECO:0007669"/>
    <property type="project" value="UniProtKB-SubCell"/>
</dbReference>
<evidence type="ECO:0000256" key="3">
    <source>
        <dbReference type="ARBA" id="ARBA00022475"/>
    </source>
</evidence>
<accession>A0A7S1CK06</accession>
<feature type="region of interest" description="Disordered" evidence="7">
    <location>
        <begin position="1"/>
        <end position="169"/>
    </location>
</feature>
<keyword evidence="5 8" id="KW-1133">Transmembrane helix</keyword>
<evidence type="ECO:0000256" key="4">
    <source>
        <dbReference type="ARBA" id="ARBA00022692"/>
    </source>
</evidence>
<comment type="subcellular location">
    <subcellularLocation>
        <location evidence="1">Cell membrane</location>
        <topology evidence="1">Multi-pass membrane protein</topology>
    </subcellularLocation>
</comment>
<feature type="transmembrane region" description="Helical" evidence="8">
    <location>
        <begin position="622"/>
        <end position="650"/>
    </location>
</feature>
<name>A0A7S1CK06_9STRA</name>
<feature type="compositionally biased region" description="Basic and acidic residues" evidence="7">
    <location>
        <begin position="1056"/>
        <end position="1106"/>
    </location>
</feature>
<dbReference type="SUPFAM" id="SSF52047">
    <property type="entry name" value="RNI-like"/>
    <property type="match status" value="1"/>
</dbReference>
<organism evidence="9">
    <name type="scientific">Bicosoecida sp. CB-2014</name>
    <dbReference type="NCBI Taxonomy" id="1486930"/>
    <lineage>
        <taxon>Eukaryota</taxon>
        <taxon>Sar</taxon>
        <taxon>Stramenopiles</taxon>
        <taxon>Bigyra</taxon>
        <taxon>Opalozoa</taxon>
        <taxon>Bicosoecida</taxon>
    </lineage>
</organism>
<gene>
    <name evidence="9" type="ORF">BSP0115_LOCUS14671</name>
</gene>
<evidence type="ECO:0000256" key="1">
    <source>
        <dbReference type="ARBA" id="ARBA00004651"/>
    </source>
</evidence>
<feature type="transmembrane region" description="Helical" evidence="8">
    <location>
        <begin position="746"/>
        <end position="765"/>
    </location>
</feature>
<dbReference type="Pfam" id="PF13516">
    <property type="entry name" value="LRR_6"/>
    <property type="match status" value="2"/>
</dbReference>
<dbReference type="Gene3D" id="3.80.10.10">
    <property type="entry name" value="Ribonuclease Inhibitor"/>
    <property type="match status" value="1"/>
</dbReference>
<feature type="compositionally biased region" description="Basic residues" evidence="7">
    <location>
        <begin position="112"/>
        <end position="123"/>
    </location>
</feature>
<feature type="transmembrane region" description="Helical" evidence="8">
    <location>
        <begin position="696"/>
        <end position="726"/>
    </location>
</feature>
<evidence type="ECO:0000256" key="5">
    <source>
        <dbReference type="ARBA" id="ARBA00022989"/>
    </source>
</evidence>
<feature type="region of interest" description="Disordered" evidence="7">
    <location>
        <begin position="862"/>
        <end position="925"/>
    </location>
</feature>
<feature type="transmembrane region" description="Helical" evidence="8">
    <location>
        <begin position="535"/>
        <end position="555"/>
    </location>
</feature>
<dbReference type="AlphaFoldDB" id="A0A7S1CK06"/>
<sequence>MSTRRASNASASGRRGSTARRGSNASATGGKEASGRRRSAARGAAPRRKSSAAAAAGGAVASGSSRRGSLVRRGSSQGGPAEASASSRRGSLARRGSSQGGPAGADDEDKPKRRFSGVVKKRRSSDVGGSGRRGSSVKLAPIDVGPGKSDAPTRPSGMGPGVGANKKPEGPTVVGELVGIVADMGFAASPKKRSVLPIPGLTGKGKGQTATIEEYDKRRGAGGMDDVRRARRQKRYDLDPDMPKEVRAMYELSDILKNPNGLHSHAEAATYLELFTELDLSGKWIRDSGLRLLGMIMDGNKTITTLILSRNDLSGGAIQDFCRQLRNTKVRHLDLKQNRLLSGGAVALAAELPKMRLKSLNLFRNSIGKKGIAALAVALRQNLTLHTLDLGSNKTLYGPHIEAMEDTVHLRSRTLTVSLVTGVISSARDTDMSLGCKRDGLQIAKYTDGRRLEARWRDGHITAGRMHYPNGDTFEIEEGGEDGVPAHGTYHMMLVAKQRWYVKLGVLIGASVSMVDFGTDVNVLVALLIAESWEFFGITAAIIAVAIAVTSIELLRNGRRWYAVLLQLISATALFDAIQMVRGSKQKVRSFDLHQKECMLGYASINQLKLTEALVESAPQSFIALVIGFSTAFSLPVLVSIALSLASLATSLTMSDKRSMEDFVRSEHTKELNMSYRSARFVFVLLYRLFEVATRALGVAMFAMTFGGTHFATFVGVLYASMYFYWFSPGVSFTKRFTDMVTKFRLIWFSMIAFPGTLNVCPAWIKKEERLDSWVFFTVRFIEEAALMGVVYFNDDFFLDDGAERVIPTLVKYGAAAVFALKYLLLPLYLWAVHSATQQSILELAKSIRVLGAFSTALGSGDVPSDGEGDDGSYDGSDGSTSSGKSGKKGKAKKKTKKKRKRSAAAEAKAMQAPMQFGDATGNASKVEPTVAGDSVEALSTFDGSGDTVVAGDGTGAAGASGAKPRPRRVSLTAWQTAGGDGSDGSTDGSPHTTDNRVHGFADSKQGAHGGHYNADGSWHDDGSDGSGEWHGHHHHHHPLAHDGSDGSWDATPHAYDAHGHGHGLDGSDGSWDAHHPMSPHAVDDHGHGGHDLEAGHGGGHHDATWGDHYAADGTHGHDHHGHYDAAAHHGEHHDATWDHQHAYGAGTAAAHDPHAAAWAAGEHHDDSHGHAAYDAHHGAHAAHGATWEAVHHDHAAHDAHAHGVGWDAAGGHDAVATVTVADVDGTQLEEL</sequence>
<evidence type="ECO:0000256" key="8">
    <source>
        <dbReference type="SAM" id="Phobius"/>
    </source>
</evidence>
<dbReference type="PANTHER" id="PTHR16024">
    <property type="entry name" value="XK-RELATED PROTEIN"/>
    <property type="match status" value="1"/>
</dbReference>
<dbReference type="InterPro" id="IPR001611">
    <property type="entry name" value="Leu-rich_rpt"/>
</dbReference>
<proteinExistence type="inferred from homology"/>
<dbReference type="PANTHER" id="PTHR16024:SF6">
    <property type="entry name" value="XK-RELATED PROTEIN"/>
    <property type="match status" value="1"/>
</dbReference>